<dbReference type="KEGG" id="sflv:IC614_06345"/>
<keyword evidence="4" id="KW-0813">Transport</keyword>
<dbReference type="GO" id="GO:0015628">
    <property type="term" value="P:protein secretion by the type II secretion system"/>
    <property type="evidence" value="ECO:0007669"/>
    <property type="project" value="InterPro"/>
</dbReference>
<reference evidence="11 12" key="1">
    <citation type="submission" date="2020-11" db="EMBL/GenBank/DDBJ databases">
        <title>Genome seq and assembly of Sphingosinicella sp.</title>
        <authorList>
            <person name="Chhetri G."/>
        </authorList>
    </citation>
    <scope>NUCLEOTIDE SEQUENCE [LARGE SCALE GENOMIC DNA]</scope>
    <source>
        <strain evidence="11 12">UDD2</strain>
    </source>
</reference>
<evidence type="ECO:0000256" key="7">
    <source>
        <dbReference type="ARBA" id="ARBA00022692"/>
    </source>
</evidence>
<evidence type="ECO:0000256" key="10">
    <source>
        <dbReference type="ARBA" id="ARBA00030772"/>
    </source>
</evidence>
<evidence type="ECO:0000313" key="12">
    <source>
        <dbReference type="Proteomes" id="UP000594873"/>
    </source>
</evidence>
<evidence type="ECO:0000256" key="8">
    <source>
        <dbReference type="ARBA" id="ARBA00022927"/>
    </source>
</evidence>
<gene>
    <name evidence="11" type="primary">gspN</name>
    <name evidence="11" type="ORF">IC614_06345</name>
</gene>
<dbReference type="Proteomes" id="UP000594873">
    <property type="component" value="Chromosome"/>
</dbReference>
<comment type="subcellular location">
    <subcellularLocation>
        <location evidence="1">Cell inner membrane</location>
    </subcellularLocation>
</comment>
<dbReference type="RefSeq" id="WP_200970531.1">
    <property type="nucleotide sequence ID" value="NZ_CP065592.1"/>
</dbReference>
<keyword evidence="12" id="KW-1185">Reference proteome</keyword>
<dbReference type="GO" id="GO:0015627">
    <property type="term" value="C:type II protein secretion system complex"/>
    <property type="evidence" value="ECO:0007669"/>
    <property type="project" value="InterPro"/>
</dbReference>
<name>A0A7T2GHH4_9SPHN</name>
<dbReference type="GO" id="GO:0005886">
    <property type="term" value="C:plasma membrane"/>
    <property type="evidence" value="ECO:0007669"/>
    <property type="project" value="UniProtKB-SubCell"/>
</dbReference>
<proteinExistence type="inferred from homology"/>
<evidence type="ECO:0000313" key="11">
    <source>
        <dbReference type="EMBL" id="QPQ53999.1"/>
    </source>
</evidence>
<dbReference type="Pfam" id="PF01203">
    <property type="entry name" value="T2SSN"/>
    <property type="match status" value="1"/>
</dbReference>
<accession>A0A7T2GHH4</accession>
<evidence type="ECO:0000256" key="6">
    <source>
        <dbReference type="ARBA" id="ARBA00022519"/>
    </source>
</evidence>
<dbReference type="AlphaFoldDB" id="A0A7T2GHH4"/>
<sequence>MRIRLPLGRTLFFLSAFAFATVALLPLRLALDWLGLDERGFAAREAQGSLWLGAISEAQWNGVPLGDLQARLRTLPLLALRARVDLDSPDAPKRVDGGITVTRNTFGVDDLTATLDTVGLLGGLPIARLDLADVTARFDGGTCRAAEGQATATLAPVASLPLPGQMTGTARCDAGALLIPFQSASGAERMEMRLMPGGQYQARVQLLSATPAMAPALTAAGFTATGAGFVLERQGAF</sequence>
<comment type="similarity">
    <text evidence="2">Belongs to the GSP N family.</text>
</comment>
<keyword evidence="9" id="KW-0472">Membrane</keyword>
<evidence type="ECO:0000256" key="5">
    <source>
        <dbReference type="ARBA" id="ARBA00022475"/>
    </source>
</evidence>
<evidence type="ECO:0000256" key="2">
    <source>
        <dbReference type="ARBA" id="ARBA00007208"/>
    </source>
</evidence>
<keyword evidence="8" id="KW-0653">Protein transport</keyword>
<evidence type="ECO:0000256" key="3">
    <source>
        <dbReference type="ARBA" id="ARBA00021563"/>
    </source>
</evidence>
<dbReference type="EMBL" id="CP065592">
    <property type="protein sequence ID" value="QPQ53999.1"/>
    <property type="molecule type" value="Genomic_DNA"/>
</dbReference>
<keyword evidence="6" id="KW-0997">Cell inner membrane</keyword>
<protein>
    <recommendedName>
        <fullName evidence="3">Type II secretion system protein N</fullName>
    </recommendedName>
    <alternativeName>
        <fullName evidence="10">General secretion pathway protein N</fullName>
    </alternativeName>
</protein>
<dbReference type="InterPro" id="IPR022792">
    <property type="entry name" value="T2SS_protein-GspN"/>
</dbReference>
<organism evidence="11 12">
    <name type="scientific">Allosphingosinicella flava</name>
    <dbReference type="NCBI Taxonomy" id="2771430"/>
    <lineage>
        <taxon>Bacteria</taxon>
        <taxon>Pseudomonadati</taxon>
        <taxon>Pseudomonadota</taxon>
        <taxon>Alphaproteobacteria</taxon>
        <taxon>Sphingomonadales</taxon>
        <taxon>Sphingomonadaceae</taxon>
        <taxon>Allosphingosinicella</taxon>
    </lineage>
</organism>
<evidence type="ECO:0000256" key="4">
    <source>
        <dbReference type="ARBA" id="ARBA00022448"/>
    </source>
</evidence>
<keyword evidence="7" id="KW-0812">Transmembrane</keyword>
<keyword evidence="5" id="KW-1003">Cell membrane</keyword>
<evidence type="ECO:0000256" key="1">
    <source>
        <dbReference type="ARBA" id="ARBA00004533"/>
    </source>
</evidence>
<evidence type="ECO:0000256" key="9">
    <source>
        <dbReference type="ARBA" id="ARBA00023136"/>
    </source>
</evidence>